<dbReference type="EMBL" id="CADEHS020000645">
    <property type="protein sequence ID" value="CAG9956704.1"/>
    <property type="molecule type" value="Genomic_DNA"/>
</dbReference>
<evidence type="ECO:0000313" key="1">
    <source>
        <dbReference type="EMBL" id="CAG9956704.1"/>
    </source>
</evidence>
<keyword evidence="2" id="KW-1185">Reference proteome</keyword>
<organism evidence="1 2">
    <name type="scientific">Clonostachys rosea f. rosea IK726</name>
    <dbReference type="NCBI Taxonomy" id="1349383"/>
    <lineage>
        <taxon>Eukaryota</taxon>
        <taxon>Fungi</taxon>
        <taxon>Dikarya</taxon>
        <taxon>Ascomycota</taxon>
        <taxon>Pezizomycotina</taxon>
        <taxon>Sordariomycetes</taxon>
        <taxon>Hypocreomycetidae</taxon>
        <taxon>Hypocreales</taxon>
        <taxon>Bionectriaceae</taxon>
        <taxon>Clonostachys</taxon>
    </lineage>
</organism>
<accession>A0ACA9UX67</accession>
<sequence length="223" mass="25728">MRGDDRGYLLHSFLASRSNQRADIYGGSVENRCRFPLEILDAILTVWDSDRVGIKICPSDDYNDSTVSYNEQLETYEYYIGELMKRKLMFINLSRRGCHLGRDQDEYFKSAPRPSGLEIPANYEPLHHFGKMIKFEGSPTLLMVNHEYTVSEANDLIRAGKIDLICFGRPFIYNPDLISRIRDDKPFATNDRGGAVNYGPYQDINENYNDWPSFNASTQRVEI</sequence>
<reference evidence="1" key="1">
    <citation type="submission" date="2020-04" db="EMBL/GenBank/DDBJ databases">
        <authorList>
            <person name="Broberg M."/>
        </authorList>
    </citation>
    <scope>NUCLEOTIDE SEQUENCE</scope>
</reference>
<protein>
    <submittedName>
        <fullName evidence="1">Uncharacterized protein</fullName>
    </submittedName>
</protein>
<evidence type="ECO:0000313" key="2">
    <source>
        <dbReference type="Proteomes" id="UP000836387"/>
    </source>
</evidence>
<gene>
    <name evidence="1" type="ORF">CRV2_00008616</name>
</gene>
<reference evidence="1" key="2">
    <citation type="submission" date="2021-10" db="EMBL/GenBank/DDBJ databases">
        <authorList>
            <person name="Piombo E."/>
        </authorList>
    </citation>
    <scope>NUCLEOTIDE SEQUENCE</scope>
</reference>
<name>A0ACA9UX67_BIOOC</name>
<dbReference type="Proteomes" id="UP000836387">
    <property type="component" value="Unassembled WGS sequence"/>
</dbReference>
<comment type="caution">
    <text evidence="1">The sequence shown here is derived from an EMBL/GenBank/DDBJ whole genome shotgun (WGS) entry which is preliminary data.</text>
</comment>
<proteinExistence type="predicted"/>